<evidence type="ECO:0000256" key="2">
    <source>
        <dbReference type="PROSITE-ProRule" id="PRU00335"/>
    </source>
</evidence>
<evidence type="ECO:0000313" key="4">
    <source>
        <dbReference type="EMBL" id="TJZ77881.1"/>
    </source>
</evidence>
<feature type="domain" description="HTH tetR-type" evidence="3">
    <location>
        <begin position="4"/>
        <end position="64"/>
    </location>
</feature>
<evidence type="ECO:0000259" key="3">
    <source>
        <dbReference type="PROSITE" id="PS50977"/>
    </source>
</evidence>
<evidence type="ECO:0000256" key="1">
    <source>
        <dbReference type="ARBA" id="ARBA00023125"/>
    </source>
</evidence>
<comment type="caution">
    <text evidence="4">The sequence shown here is derived from an EMBL/GenBank/DDBJ whole genome shotgun (WGS) entry which is preliminary data.</text>
</comment>
<gene>
    <name evidence="4" type="ORF">FCG67_12535</name>
</gene>
<dbReference type="InterPro" id="IPR009057">
    <property type="entry name" value="Homeodomain-like_sf"/>
</dbReference>
<dbReference type="InterPro" id="IPR041583">
    <property type="entry name" value="TetR_C_31"/>
</dbReference>
<keyword evidence="1 2" id="KW-0238">DNA-binding</keyword>
<reference evidence="4 5" key="1">
    <citation type="submission" date="2019-04" db="EMBL/GenBank/DDBJ databases">
        <title>Rhodococcus oryzae sp. nov., a novel actinomycete isolated from rhizosphere soil of rice (Oryza sativa L.).</title>
        <authorList>
            <person name="Li C."/>
        </authorList>
    </citation>
    <scope>NUCLEOTIDE SEQUENCE [LARGE SCALE GENOMIC DNA]</scope>
    <source>
        <strain evidence="4 5">NEAU-CX67</strain>
    </source>
</reference>
<keyword evidence="5" id="KW-1185">Reference proteome</keyword>
<protein>
    <submittedName>
        <fullName evidence="4">TetR family transcriptional regulator</fullName>
    </submittedName>
</protein>
<accession>A0ABY2RK50</accession>
<dbReference type="SUPFAM" id="SSF48498">
    <property type="entry name" value="Tetracyclin repressor-like, C-terminal domain"/>
    <property type="match status" value="1"/>
</dbReference>
<dbReference type="EMBL" id="SUMD01000005">
    <property type="protein sequence ID" value="TJZ77881.1"/>
    <property type="molecule type" value="Genomic_DNA"/>
</dbReference>
<dbReference type="RefSeq" id="WP_136910110.1">
    <property type="nucleotide sequence ID" value="NZ_SUMD01000005.1"/>
</dbReference>
<dbReference type="Proteomes" id="UP000305109">
    <property type="component" value="Unassembled WGS sequence"/>
</dbReference>
<feature type="DNA-binding region" description="H-T-H motif" evidence="2">
    <location>
        <begin position="27"/>
        <end position="46"/>
    </location>
</feature>
<sequence length="186" mass="19534">MSEAPVRERILAAVLHIIGTDGIAAVTNRRIAAQAEVSLGSITYHFPSQTDLLRDALLGFVTAETARLTDLAEQYRDTGLSVQDAASLTEQVVRDLAFDAERMAPFELYIQAGRDPELQAAADECFAAYDTLTVTILEALGVPDAAAIAPTLVATITGLQLRRLATGGAGTDVATAILLLVGGAQP</sequence>
<dbReference type="InterPro" id="IPR001647">
    <property type="entry name" value="HTH_TetR"/>
</dbReference>
<dbReference type="PROSITE" id="PS50977">
    <property type="entry name" value="HTH_TETR_2"/>
    <property type="match status" value="1"/>
</dbReference>
<dbReference type="Gene3D" id="1.10.357.10">
    <property type="entry name" value="Tetracycline Repressor, domain 2"/>
    <property type="match status" value="1"/>
</dbReference>
<dbReference type="Pfam" id="PF00440">
    <property type="entry name" value="TetR_N"/>
    <property type="match status" value="1"/>
</dbReference>
<dbReference type="SUPFAM" id="SSF46689">
    <property type="entry name" value="Homeodomain-like"/>
    <property type="match status" value="1"/>
</dbReference>
<dbReference type="InterPro" id="IPR036271">
    <property type="entry name" value="Tet_transcr_reg_TetR-rel_C_sf"/>
</dbReference>
<proteinExistence type="predicted"/>
<name>A0ABY2RK50_9NOCA</name>
<evidence type="ECO:0000313" key="5">
    <source>
        <dbReference type="Proteomes" id="UP000305109"/>
    </source>
</evidence>
<dbReference type="Pfam" id="PF17940">
    <property type="entry name" value="TetR_C_31"/>
    <property type="match status" value="1"/>
</dbReference>
<organism evidence="4 5">
    <name type="scientific">Rhodococcus oryzae</name>
    <dbReference type="NCBI Taxonomy" id="2571143"/>
    <lineage>
        <taxon>Bacteria</taxon>
        <taxon>Bacillati</taxon>
        <taxon>Actinomycetota</taxon>
        <taxon>Actinomycetes</taxon>
        <taxon>Mycobacteriales</taxon>
        <taxon>Nocardiaceae</taxon>
        <taxon>Rhodococcus</taxon>
    </lineage>
</organism>